<dbReference type="Proteomes" id="UP000663929">
    <property type="component" value="Chromosome"/>
</dbReference>
<accession>A0A8A4TU32</accession>
<dbReference type="RefSeq" id="WP_237383578.1">
    <property type="nucleotide sequence ID" value="NZ_CP071793.1"/>
</dbReference>
<dbReference type="AlphaFoldDB" id="A0A8A4TU32"/>
<dbReference type="SUPFAM" id="SSF53335">
    <property type="entry name" value="S-adenosyl-L-methionine-dependent methyltransferases"/>
    <property type="match status" value="1"/>
</dbReference>
<proteinExistence type="predicted"/>
<dbReference type="Gene3D" id="3.40.50.150">
    <property type="entry name" value="Vaccinia Virus protein VP39"/>
    <property type="match status" value="1"/>
</dbReference>
<evidence type="ECO:0000259" key="1">
    <source>
        <dbReference type="Pfam" id="PF08241"/>
    </source>
</evidence>
<feature type="domain" description="Methyltransferase type 11" evidence="1">
    <location>
        <begin position="76"/>
        <end position="164"/>
    </location>
</feature>
<gene>
    <name evidence="2" type="ORF">J3U87_13560</name>
</gene>
<dbReference type="InterPro" id="IPR013216">
    <property type="entry name" value="Methyltransf_11"/>
</dbReference>
<keyword evidence="2" id="KW-0808">Transferase</keyword>
<dbReference type="PANTHER" id="PTHR43591">
    <property type="entry name" value="METHYLTRANSFERASE"/>
    <property type="match status" value="1"/>
</dbReference>
<keyword evidence="2" id="KW-0489">Methyltransferase</keyword>
<protein>
    <submittedName>
        <fullName evidence="2">Class I SAM-dependent methyltransferase</fullName>
    </submittedName>
</protein>
<dbReference type="GO" id="GO:0032259">
    <property type="term" value="P:methylation"/>
    <property type="evidence" value="ECO:0007669"/>
    <property type="project" value="UniProtKB-KW"/>
</dbReference>
<organism evidence="2 3">
    <name type="scientific">Sulfidibacter corallicola</name>
    <dbReference type="NCBI Taxonomy" id="2818388"/>
    <lineage>
        <taxon>Bacteria</taxon>
        <taxon>Pseudomonadati</taxon>
        <taxon>Acidobacteriota</taxon>
        <taxon>Holophagae</taxon>
        <taxon>Acanthopleuribacterales</taxon>
        <taxon>Acanthopleuribacteraceae</taxon>
        <taxon>Sulfidibacter</taxon>
    </lineage>
</organism>
<dbReference type="GO" id="GO:0008757">
    <property type="term" value="F:S-adenosylmethionine-dependent methyltransferase activity"/>
    <property type="evidence" value="ECO:0007669"/>
    <property type="project" value="InterPro"/>
</dbReference>
<dbReference type="KEGG" id="scor:J3U87_13560"/>
<dbReference type="CDD" id="cd02440">
    <property type="entry name" value="AdoMet_MTases"/>
    <property type="match status" value="1"/>
</dbReference>
<reference evidence="2" key="1">
    <citation type="submission" date="2021-03" db="EMBL/GenBank/DDBJ databases">
        <title>Acanthopleuribacteraceae sp. M133.</title>
        <authorList>
            <person name="Wang G."/>
        </authorList>
    </citation>
    <scope>NUCLEOTIDE SEQUENCE</scope>
    <source>
        <strain evidence="2">M133</strain>
    </source>
</reference>
<sequence>MALFNLLRTVPSIRRNVSARLVDKELNQRVSSQFGREYFDGPREQGYGGYVYDGRWIAVAETATARYGLSAGQRVLDIGCAKGFFVYDLMQVVPGLDARGLDISAYALEHAKPEVADRLVLGNAMDLPFPDDHFDAVFAINTIHNLERDQCIQALREMNRVSRDPAKCFVQVDAYRSPSEKDLFEAWMLTAKTYCMPDQWERLFEEAGYRGDWFWTILEPETTD</sequence>
<dbReference type="PANTHER" id="PTHR43591:SF24">
    <property type="entry name" value="2-METHOXY-6-POLYPRENYL-1,4-BENZOQUINOL METHYLASE, MITOCHONDRIAL"/>
    <property type="match status" value="1"/>
</dbReference>
<evidence type="ECO:0000313" key="2">
    <source>
        <dbReference type="EMBL" id="QTD53476.1"/>
    </source>
</evidence>
<dbReference type="Pfam" id="PF08241">
    <property type="entry name" value="Methyltransf_11"/>
    <property type="match status" value="1"/>
</dbReference>
<keyword evidence="3" id="KW-1185">Reference proteome</keyword>
<dbReference type="InterPro" id="IPR029063">
    <property type="entry name" value="SAM-dependent_MTases_sf"/>
</dbReference>
<evidence type="ECO:0000313" key="3">
    <source>
        <dbReference type="Proteomes" id="UP000663929"/>
    </source>
</evidence>
<name>A0A8A4TU32_SULCO</name>
<dbReference type="EMBL" id="CP071793">
    <property type="protein sequence ID" value="QTD53476.1"/>
    <property type="molecule type" value="Genomic_DNA"/>
</dbReference>